<evidence type="ECO:0000313" key="3">
    <source>
        <dbReference type="Proteomes" id="UP000054558"/>
    </source>
</evidence>
<dbReference type="EMBL" id="DF237152">
    <property type="protein sequence ID" value="GAQ84738.1"/>
    <property type="molecule type" value="Genomic_DNA"/>
</dbReference>
<keyword evidence="3" id="KW-1185">Reference proteome</keyword>
<proteinExistence type="predicted"/>
<evidence type="ECO:0000256" key="1">
    <source>
        <dbReference type="SAM" id="MobiDB-lite"/>
    </source>
</evidence>
<gene>
    <name evidence="2" type="ORF">KFL_002030200</name>
</gene>
<dbReference type="AlphaFoldDB" id="A0A1Y1I9I2"/>
<sequence>MQVVRAEDDIRGDIPSGAGPCNETWQEHQAATRSHVLDLKVLSSELACSQRTLGTARVSSRRLDFLLLGIW</sequence>
<accession>A0A1Y1I9I2</accession>
<evidence type="ECO:0000313" key="2">
    <source>
        <dbReference type="EMBL" id="GAQ84738.1"/>
    </source>
</evidence>
<feature type="region of interest" description="Disordered" evidence="1">
    <location>
        <begin position="1"/>
        <end position="21"/>
    </location>
</feature>
<name>A0A1Y1I9I2_KLENI</name>
<reference evidence="2 3" key="1">
    <citation type="journal article" date="2014" name="Nat. Commun.">
        <title>Klebsormidium flaccidum genome reveals primary factors for plant terrestrial adaptation.</title>
        <authorList>
            <person name="Hori K."/>
            <person name="Maruyama F."/>
            <person name="Fujisawa T."/>
            <person name="Togashi T."/>
            <person name="Yamamoto N."/>
            <person name="Seo M."/>
            <person name="Sato S."/>
            <person name="Yamada T."/>
            <person name="Mori H."/>
            <person name="Tajima N."/>
            <person name="Moriyama T."/>
            <person name="Ikeuchi M."/>
            <person name="Watanabe M."/>
            <person name="Wada H."/>
            <person name="Kobayashi K."/>
            <person name="Saito M."/>
            <person name="Masuda T."/>
            <person name="Sasaki-Sekimoto Y."/>
            <person name="Mashiguchi K."/>
            <person name="Awai K."/>
            <person name="Shimojima M."/>
            <person name="Masuda S."/>
            <person name="Iwai M."/>
            <person name="Nobusawa T."/>
            <person name="Narise T."/>
            <person name="Kondo S."/>
            <person name="Saito H."/>
            <person name="Sato R."/>
            <person name="Murakawa M."/>
            <person name="Ihara Y."/>
            <person name="Oshima-Yamada Y."/>
            <person name="Ohtaka K."/>
            <person name="Satoh M."/>
            <person name="Sonobe K."/>
            <person name="Ishii M."/>
            <person name="Ohtani R."/>
            <person name="Kanamori-Sato M."/>
            <person name="Honoki R."/>
            <person name="Miyazaki D."/>
            <person name="Mochizuki H."/>
            <person name="Umetsu J."/>
            <person name="Higashi K."/>
            <person name="Shibata D."/>
            <person name="Kamiya Y."/>
            <person name="Sato N."/>
            <person name="Nakamura Y."/>
            <person name="Tabata S."/>
            <person name="Ida S."/>
            <person name="Kurokawa K."/>
            <person name="Ohta H."/>
        </authorList>
    </citation>
    <scope>NUCLEOTIDE SEQUENCE [LARGE SCALE GENOMIC DNA]</scope>
    <source>
        <strain evidence="2 3">NIES-2285</strain>
    </source>
</reference>
<feature type="compositionally biased region" description="Basic and acidic residues" evidence="1">
    <location>
        <begin position="1"/>
        <end position="12"/>
    </location>
</feature>
<organism evidence="2 3">
    <name type="scientific">Klebsormidium nitens</name>
    <name type="common">Green alga</name>
    <name type="synonym">Ulothrix nitens</name>
    <dbReference type="NCBI Taxonomy" id="105231"/>
    <lineage>
        <taxon>Eukaryota</taxon>
        <taxon>Viridiplantae</taxon>
        <taxon>Streptophyta</taxon>
        <taxon>Klebsormidiophyceae</taxon>
        <taxon>Klebsormidiales</taxon>
        <taxon>Klebsormidiaceae</taxon>
        <taxon>Klebsormidium</taxon>
    </lineage>
</organism>
<protein>
    <submittedName>
        <fullName evidence="2">Uncharacterized protein</fullName>
    </submittedName>
</protein>
<dbReference type="Proteomes" id="UP000054558">
    <property type="component" value="Unassembled WGS sequence"/>
</dbReference>